<feature type="signal peptide" evidence="2">
    <location>
        <begin position="1"/>
        <end position="30"/>
    </location>
</feature>
<feature type="chain" id="PRO_5038571177" evidence="2">
    <location>
        <begin position="31"/>
        <end position="224"/>
    </location>
</feature>
<protein>
    <submittedName>
        <fullName evidence="4">Uncharacterized protein LOC110120290</fullName>
    </submittedName>
</protein>
<dbReference type="Proteomes" id="UP000835206">
    <property type="component" value="Chromosome 2"/>
</dbReference>
<dbReference type="OrthoDB" id="10479262at2759"/>
<keyword evidence="3" id="KW-1185">Reference proteome</keyword>
<gene>
    <name evidence="4" type="primary">LOC110120290</name>
</gene>
<reference evidence="4" key="1">
    <citation type="submission" date="2025-08" db="UniProtKB">
        <authorList>
            <consortium name="RefSeq"/>
        </authorList>
    </citation>
    <scope>IDENTIFICATION</scope>
</reference>
<organism evidence="3 4">
    <name type="scientific">Bombus terrestris</name>
    <name type="common">Buff-tailed bumblebee</name>
    <name type="synonym">Apis terrestris</name>
    <dbReference type="NCBI Taxonomy" id="30195"/>
    <lineage>
        <taxon>Eukaryota</taxon>
        <taxon>Metazoa</taxon>
        <taxon>Ecdysozoa</taxon>
        <taxon>Arthropoda</taxon>
        <taxon>Hexapoda</taxon>
        <taxon>Insecta</taxon>
        <taxon>Pterygota</taxon>
        <taxon>Neoptera</taxon>
        <taxon>Endopterygota</taxon>
        <taxon>Hymenoptera</taxon>
        <taxon>Apocrita</taxon>
        <taxon>Aculeata</taxon>
        <taxon>Apoidea</taxon>
        <taxon>Anthophila</taxon>
        <taxon>Apidae</taxon>
        <taxon>Bombus</taxon>
        <taxon>Bombus</taxon>
    </lineage>
</organism>
<evidence type="ECO:0000256" key="2">
    <source>
        <dbReference type="SAM" id="SignalP"/>
    </source>
</evidence>
<accession>A0A9B7I180</accession>
<sequence>MNSSRPGSCGWDGTLAVCFLMIVSVGQSSGRHHGDGGGQQHQNREPDGHHQQQLFPRYSYRGDESIFAMNYRWKLVDRNSNNQLAAVKRTRESNRPGDPAQQGSSLNLGTKPGAGLGSVIGWRSARKLATGFATATMRCHAIGRGAEVTTGKEPHLGDRVTSFGNLVPRELTRLSSLAMLGLLIGGHPQKPRIFIASTVRRFPSFVAMRIVSSDLAMDKSENSR</sequence>
<dbReference type="KEGG" id="bter:110120290"/>
<evidence type="ECO:0000313" key="3">
    <source>
        <dbReference type="Proteomes" id="UP000835206"/>
    </source>
</evidence>
<name>A0A9B7I180_BOMTE</name>
<feature type="region of interest" description="Disordered" evidence="1">
    <location>
        <begin position="29"/>
        <end position="52"/>
    </location>
</feature>
<evidence type="ECO:0000313" key="4">
    <source>
        <dbReference type="RefSeq" id="XP_020724046.2"/>
    </source>
</evidence>
<dbReference type="RefSeq" id="XP_020724046.2">
    <property type="nucleotide sequence ID" value="XM_020868387.2"/>
</dbReference>
<keyword evidence="2" id="KW-0732">Signal</keyword>
<dbReference type="AlphaFoldDB" id="A0A9B7I180"/>
<proteinExistence type="predicted"/>
<dbReference type="GeneID" id="110120290"/>
<evidence type="ECO:0000256" key="1">
    <source>
        <dbReference type="SAM" id="MobiDB-lite"/>
    </source>
</evidence>
<feature type="region of interest" description="Disordered" evidence="1">
    <location>
        <begin position="87"/>
        <end position="110"/>
    </location>
</feature>